<feature type="transmembrane region" description="Helical" evidence="1">
    <location>
        <begin position="30"/>
        <end position="53"/>
    </location>
</feature>
<feature type="transmembrane region" description="Helical" evidence="1">
    <location>
        <begin position="59"/>
        <end position="76"/>
    </location>
</feature>
<comment type="caution">
    <text evidence="4">The sequence shown here is derived from an EMBL/GenBank/DDBJ whole genome shotgun (WGS) entry which is preliminary data.</text>
</comment>
<evidence type="ECO:0000313" key="4">
    <source>
        <dbReference type="EMBL" id="EXG80534.1"/>
    </source>
</evidence>
<dbReference type="SMART" id="SM00267">
    <property type="entry name" value="GGDEF"/>
    <property type="match status" value="1"/>
</dbReference>
<keyword evidence="1" id="KW-1133">Transmembrane helix</keyword>
<evidence type="ECO:0000259" key="2">
    <source>
        <dbReference type="PROSITE" id="PS50883"/>
    </source>
</evidence>
<dbReference type="Pfam" id="PF00563">
    <property type="entry name" value="EAL"/>
    <property type="match status" value="1"/>
</dbReference>
<dbReference type="EMBL" id="JFBT01000001">
    <property type="protein sequence ID" value="EXG80534.1"/>
    <property type="molecule type" value="Genomic_DNA"/>
</dbReference>
<feature type="transmembrane region" description="Helical" evidence="1">
    <location>
        <begin position="6"/>
        <end position="23"/>
    </location>
</feature>
<feature type="domain" description="EAL" evidence="2">
    <location>
        <begin position="305"/>
        <end position="555"/>
    </location>
</feature>
<evidence type="ECO:0000259" key="3">
    <source>
        <dbReference type="PROSITE" id="PS50887"/>
    </source>
</evidence>
<feature type="transmembrane region" description="Helical" evidence="1">
    <location>
        <begin position="83"/>
        <end position="103"/>
    </location>
</feature>
<evidence type="ECO:0000313" key="5">
    <source>
        <dbReference type="Proteomes" id="UP000021053"/>
    </source>
</evidence>
<dbReference type="Gene3D" id="3.20.20.450">
    <property type="entry name" value="EAL domain"/>
    <property type="match status" value="1"/>
</dbReference>
<dbReference type="InterPro" id="IPR000160">
    <property type="entry name" value="GGDEF_dom"/>
</dbReference>
<dbReference type="HOGENOM" id="CLU_000445_70_49_11"/>
<dbReference type="PANTHER" id="PTHR33121:SF70">
    <property type="entry name" value="SIGNALING PROTEIN YKOW"/>
    <property type="match status" value="1"/>
</dbReference>
<dbReference type="SMART" id="SM00052">
    <property type="entry name" value="EAL"/>
    <property type="match status" value="1"/>
</dbReference>
<dbReference type="InterPro" id="IPR001633">
    <property type="entry name" value="EAL_dom"/>
</dbReference>
<dbReference type="CDD" id="cd01949">
    <property type="entry name" value="GGDEF"/>
    <property type="match status" value="1"/>
</dbReference>
<reference evidence="4 5" key="1">
    <citation type="submission" date="2013-07" db="EMBL/GenBank/DDBJ databases">
        <authorList>
            <consortium name="DOE Joint Genome Institute"/>
            <person name="Eisen J."/>
            <person name="Huntemann M."/>
            <person name="Han J."/>
            <person name="Chen A."/>
            <person name="Kyrpides N."/>
            <person name="Mavromatis K."/>
            <person name="Markowitz V."/>
            <person name="Palaniappan K."/>
            <person name="Ivanova N."/>
            <person name="Schaumberg A."/>
            <person name="Pati A."/>
            <person name="Liolios K."/>
            <person name="Nordberg H.P."/>
            <person name="Cantor M.N."/>
            <person name="Hua S.X."/>
            <person name="Woyke T."/>
        </authorList>
    </citation>
    <scope>NUCLEOTIDE SEQUENCE [LARGE SCALE GENOMIC DNA]</scope>
    <source>
        <strain evidence="4 5">DSM 44712</strain>
    </source>
</reference>
<dbReference type="InterPro" id="IPR050706">
    <property type="entry name" value="Cyclic-di-GMP_PDE-like"/>
</dbReference>
<dbReference type="Pfam" id="PF00990">
    <property type="entry name" value="GGDEF"/>
    <property type="match status" value="1"/>
</dbReference>
<name>A0A010ZPC5_9ACTN</name>
<accession>A0A010ZPC5</accession>
<dbReference type="GO" id="GO:0071111">
    <property type="term" value="F:cyclic-guanylate-specific phosphodiesterase activity"/>
    <property type="evidence" value="ECO:0007669"/>
    <property type="project" value="InterPro"/>
</dbReference>
<gene>
    <name evidence="4" type="ORF">CryarDRAFT_1614</name>
</gene>
<dbReference type="InterPro" id="IPR043128">
    <property type="entry name" value="Rev_trsase/Diguanyl_cyclase"/>
</dbReference>
<dbReference type="NCBIfam" id="TIGR00254">
    <property type="entry name" value="GGDEF"/>
    <property type="match status" value="1"/>
</dbReference>
<dbReference type="InterPro" id="IPR035919">
    <property type="entry name" value="EAL_sf"/>
</dbReference>
<protein>
    <submittedName>
        <fullName evidence="4">Diguanylate cyclase (GGDEF) domain-containing protein</fullName>
    </submittedName>
</protein>
<evidence type="ECO:0000256" key="1">
    <source>
        <dbReference type="SAM" id="Phobius"/>
    </source>
</evidence>
<organism evidence="4 5">
    <name type="scientific">Cryptosporangium arvum DSM 44712</name>
    <dbReference type="NCBI Taxonomy" id="927661"/>
    <lineage>
        <taxon>Bacteria</taxon>
        <taxon>Bacillati</taxon>
        <taxon>Actinomycetota</taxon>
        <taxon>Actinomycetes</taxon>
        <taxon>Cryptosporangiales</taxon>
        <taxon>Cryptosporangiaceae</taxon>
        <taxon>Cryptosporangium</taxon>
    </lineage>
</organism>
<dbReference type="InterPro" id="IPR029787">
    <property type="entry name" value="Nucleotide_cyclase"/>
</dbReference>
<feature type="transmembrane region" description="Helical" evidence="1">
    <location>
        <begin position="133"/>
        <end position="152"/>
    </location>
</feature>
<dbReference type="Gene3D" id="3.30.70.270">
    <property type="match status" value="1"/>
</dbReference>
<dbReference type="RefSeq" id="WP_157017482.1">
    <property type="nucleotide sequence ID" value="NZ_KK073874.1"/>
</dbReference>
<dbReference type="PROSITE" id="PS50887">
    <property type="entry name" value="GGDEF"/>
    <property type="match status" value="1"/>
</dbReference>
<dbReference type="SUPFAM" id="SSF55073">
    <property type="entry name" value="Nucleotide cyclase"/>
    <property type="match status" value="1"/>
</dbReference>
<dbReference type="PROSITE" id="PS50883">
    <property type="entry name" value="EAL"/>
    <property type="match status" value="1"/>
</dbReference>
<dbReference type="PANTHER" id="PTHR33121">
    <property type="entry name" value="CYCLIC DI-GMP PHOSPHODIESTERASE PDEF"/>
    <property type="match status" value="1"/>
</dbReference>
<dbReference type="OrthoDB" id="23692at2"/>
<proteinExistence type="predicted"/>
<keyword evidence="1" id="KW-0812">Transmembrane</keyword>
<dbReference type="AlphaFoldDB" id="A0A010ZPC5"/>
<dbReference type="Proteomes" id="UP000021053">
    <property type="component" value="Unassembled WGS sequence"/>
</dbReference>
<dbReference type="SUPFAM" id="SSF141868">
    <property type="entry name" value="EAL domain-like"/>
    <property type="match status" value="1"/>
</dbReference>
<keyword evidence="5" id="KW-1185">Reference proteome</keyword>
<dbReference type="CDD" id="cd01948">
    <property type="entry name" value="EAL"/>
    <property type="match status" value="1"/>
</dbReference>
<sequence>MAAIAGAAYLAGGVIGLFSAVLQQDSDGDVYVLALSLVAIALGCGLGIVAVRGHRLPETCYHLLALAPIGVITLGIRAERESLLAMALASLLILVTIFAFAFFTWVAAWSLQVLSVVALIGAKLAWDAMPWMAAVAMSVQNVILAVILGWLVRAAARAETDDLTGLPDRRGFERALASALDRAARIDRPLSLAFLDLDDFAAVNEQRGRAAGDQLMHLVAQEWAALVGSDGVLARYGGDRFALLLPLSVSQASELLERFPREFSAGIAGRCLDDTPVTLSGRAEAALEEARRAGGSRVFCSADGAADNWAEMAAALSAGEFTVVYQPIVDLGSGRTTGAEALLRWVRADGAPVSPVDFIPRAERSGFIVELGRFVLETAGREAAAWAVPGKITVNVSGRELHQPGYYDQVTTTLMTTGLPPGRLVLEVTESMLEADSPVALETLRRLRALGIRIAVDDFGTGWSSLSRLDRLPADILKIDRSFVAAIAPEATSAPLVAAITALAAALGLRTVAEGVEEEHQATVLARHGVDEVQGWLHGRPGDSAAIRAALGRPAVDRPDLPVTDRVSH</sequence>
<feature type="domain" description="GGDEF" evidence="3">
    <location>
        <begin position="188"/>
        <end position="327"/>
    </location>
</feature>
<keyword evidence="1" id="KW-0472">Membrane</keyword>